<keyword evidence="5" id="KW-1185">Reference proteome</keyword>
<organism evidence="4 5">
    <name type="scientific">Embleya scabrispora</name>
    <dbReference type="NCBI Taxonomy" id="159449"/>
    <lineage>
        <taxon>Bacteria</taxon>
        <taxon>Bacillati</taxon>
        <taxon>Actinomycetota</taxon>
        <taxon>Actinomycetes</taxon>
        <taxon>Kitasatosporales</taxon>
        <taxon>Streptomycetaceae</taxon>
        <taxon>Embleya</taxon>
    </lineage>
</organism>
<name>A0A1T3NXM0_9ACTN</name>
<accession>A0A1T3NXM0</accession>
<evidence type="ECO:0000259" key="3">
    <source>
        <dbReference type="PROSITE" id="PS50943"/>
    </source>
</evidence>
<dbReference type="Gene3D" id="2.60.120.10">
    <property type="entry name" value="Jelly Rolls"/>
    <property type="match status" value="1"/>
</dbReference>
<evidence type="ECO:0000313" key="4">
    <source>
        <dbReference type="EMBL" id="OPC81568.1"/>
    </source>
</evidence>
<dbReference type="AlphaFoldDB" id="A0A1T3NXM0"/>
<feature type="domain" description="HTH cro/C1-type" evidence="3">
    <location>
        <begin position="35"/>
        <end position="89"/>
    </location>
</feature>
<keyword evidence="1" id="KW-0238">DNA-binding</keyword>
<evidence type="ECO:0000256" key="1">
    <source>
        <dbReference type="ARBA" id="ARBA00023125"/>
    </source>
</evidence>
<gene>
    <name evidence="4" type="ORF">B4N89_11970</name>
</gene>
<dbReference type="SMART" id="SM00530">
    <property type="entry name" value="HTH_XRE"/>
    <property type="match status" value="1"/>
</dbReference>
<dbReference type="GO" id="GO:0005829">
    <property type="term" value="C:cytosol"/>
    <property type="evidence" value="ECO:0007669"/>
    <property type="project" value="TreeGrafter"/>
</dbReference>
<dbReference type="RefSeq" id="WP_078975847.1">
    <property type="nucleotide sequence ID" value="NZ_MWQN01000001.1"/>
</dbReference>
<comment type="caution">
    <text evidence="4">The sequence shown here is derived from an EMBL/GenBank/DDBJ whole genome shotgun (WGS) entry which is preliminary data.</text>
</comment>
<dbReference type="PANTHER" id="PTHR46797">
    <property type="entry name" value="HTH-TYPE TRANSCRIPTIONAL REGULATOR"/>
    <property type="match status" value="1"/>
</dbReference>
<dbReference type="PROSITE" id="PS50943">
    <property type="entry name" value="HTH_CROC1"/>
    <property type="match status" value="1"/>
</dbReference>
<dbReference type="InterPro" id="IPR013096">
    <property type="entry name" value="Cupin_2"/>
</dbReference>
<reference evidence="4 5" key="1">
    <citation type="submission" date="2017-03" db="EMBL/GenBank/DDBJ databases">
        <title>Draft genome sequence of Streptomyces scabrisporus NF3, endophyte isolated from Amphipterygium adstringens.</title>
        <authorList>
            <person name="Vazquez M."/>
            <person name="Ceapa C.D."/>
            <person name="Rodriguez Luna D."/>
            <person name="Sanchez Esquivel S."/>
        </authorList>
    </citation>
    <scope>NUCLEOTIDE SEQUENCE [LARGE SCALE GENOMIC DNA]</scope>
    <source>
        <strain evidence="4 5">NF3</strain>
    </source>
</reference>
<dbReference type="InterPro" id="IPR050807">
    <property type="entry name" value="TransReg_Diox_bact_type"/>
</dbReference>
<dbReference type="CDD" id="cd02209">
    <property type="entry name" value="cupin_XRE_C"/>
    <property type="match status" value="1"/>
</dbReference>
<dbReference type="PANTHER" id="PTHR46797:SF1">
    <property type="entry name" value="METHYLPHOSPHONATE SYNTHASE"/>
    <property type="match status" value="1"/>
</dbReference>
<dbReference type="EMBL" id="MWQN01000001">
    <property type="protein sequence ID" value="OPC81568.1"/>
    <property type="molecule type" value="Genomic_DNA"/>
</dbReference>
<dbReference type="SUPFAM" id="SSF51182">
    <property type="entry name" value="RmlC-like cupins"/>
    <property type="match status" value="1"/>
</dbReference>
<dbReference type="Pfam" id="PF13560">
    <property type="entry name" value="HTH_31"/>
    <property type="match status" value="1"/>
</dbReference>
<evidence type="ECO:0000256" key="2">
    <source>
        <dbReference type="SAM" id="MobiDB-lite"/>
    </source>
</evidence>
<dbReference type="InterPro" id="IPR010982">
    <property type="entry name" value="Lambda_DNA-bd_dom_sf"/>
</dbReference>
<dbReference type="Proteomes" id="UP000190037">
    <property type="component" value="Unassembled WGS sequence"/>
</dbReference>
<sequence>MVAPPSYDTGDPDPEPAGPESAEAEAVPTGLGDRLRAARLANGFKLDEAARLTRLSVAYLSRLEHERRQPSLPALLTLARVYNTTVSELLGEDAAASEPVVRARSAEPVEAHGWTYWRVGSPRRGMQALRVRVPAGRADGPGRVHPGEEWLYVLSGQLRLTLDGATHLLAPGDVAHFDSGLAHRMESADAYLPVEFLMVHAAPALVAFSPCLPAHI</sequence>
<dbReference type="Gene3D" id="1.10.260.40">
    <property type="entry name" value="lambda repressor-like DNA-binding domains"/>
    <property type="match status" value="1"/>
</dbReference>
<evidence type="ECO:0000313" key="5">
    <source>
        <dbReference type="Proteomes" id="UP000190037"/>
    </source>
</evidence>
<dbReference type="CDD" id="cd00093">
    <property type="entry name" value="HTH_XRE"/>
    <property type="match status" value="1"/>
</dbReference>
<dbReference type="GO" id="GO:0003677">
    <property type="term" value="F:DNA binding"/>
    <property type="evidence" value="ECO:0007669"/>
    <property type="project" value="UniProtKB-KW"/>
</dbReference>
<dbReference type="Pfam" id="PF07883">
    <property type="entry name" value="Cupin_2"/>
    <property type="match status" value="1"/>
</dbReference>
<feature type="region of interest" description="Disordered" evidence="2">
    <location>
        <begin position="1"/>
        <end position="29"/>
    </location>
</feature>
<proteinExistence type="predicted"/>
<dbReference type="InterPro" id="IPR001387">
    <property type="entry name" value="Cro/C1-type_HTH"/>
</dbReference>
<dbReference type="InterPro" id="IPR011051">
    <property type="entry name" value="RmlC_Cupin_sf"/>
</dbReference>
<dbReference type="STRING" id="159449.B4N89_11970"/>
<protein>
    <submittedName>
        <fullName evidence="4">XRE family transcriptional regulator</fullName>
    </submittedName>
</protein>
<dbReference type="SUPFAM" id="SSF47413">
    <property type="entry name" value="lambda repressor-like DNA-binding domains"/>
    <property type="match status" value="1"/>
</dbReference>
<dbReference type="GO" id="GO:0003700">
    <property type="term" value="F:DNA-binding transcription factor activity"/>
    <property type="evidence" value="ECO:0007669"/>
    <property type="project" value="TreeGrafter"/>
</dbReference>
<dbReference type="InterPro" id="IPR014710">
    <property type="entry name" value="RmlC-like_jellyroll"/>
</dbReference>
<dbReference type="OrthoDB" id="513181at2"/>